<evidence type="ECO:0000313" key="2">
    <source>
        <dbReference type="EMBL" id="MPM61537.1"/>
    </source>
</evidence>
<protein>
    <submittedName>
        <fullName evidence="2">Uncharacterized protein</fullName>
    </submittedName>
</protein>
<dbReference type="EMBL" id="VSSQ01018395">
    <property type="protein sequence ID" value="MPM61537.1"/>
    <property type="molecule type" value="Genomic_DNA"/>
</dbReference>
<accession>A0A645B809</accession>
<feature type="compositionally biased region" description="Polar residues" evidence="1">
    <location>
        <begin position="32"/>
        <end position="48"/>
    </location>
</feature>
<feature type="compositionally biased region" description="Basic and acidic residues" evidence="1">
    <location>
        <begin position="1"/>
        <end position="12"/>
    </location>
</feature>
<organism evidence="2">
    <name type="scientific">bioreactor metagenome</name>
    <dbReference type="NCBI Taxonomy" id="1076179"/>
    <lineage>
        <taxon>unclassified sequences</taxon>
        <taxon>metagenomes</taxon>
        <taxon>ecological metagenomes</taxon>
    </lineage>
</organism>
<comment type="caution">
    <text evidence="2">The sequence shown here is derived from an EMBL/GenBank/DDBJ whole genome shotgun (WGS) entry which is preliminary data.</text>
</comment>
<sequence length="48" mass="5358">MTEVKNKGRDDDFPPGSTQNKQIDTDELAGTGINQKGHQSTYVTRYTN</sequence>
<gene>
    <name evidence="2" type="ORF">SDC9_108397</name>
</gene>
<dbReference type="AlphaFoldDB" id="A0A645B809"/>
<proteinExistence type="predicted"/>
<reference evidence="2" key="1">
    <citation type="submission" date="2019-08" db="EMBL/GenBank/DDBJ databases">
        <authorList>
            <person name="Kucharzyk K."/>
            <person name="Murdoch R.W."/>
            <person name="Higgins S."/>
            <person name="Loffler F."/>
        </authorList>
    </citation>
    <scope>NUCLEOTIDE SEQUENCE</scope>
</reference>
<feature type="region of interest" description="Disordered" evidence="1">
    <location>
        <begin position="1"/>
        <end position="48"/>
    </location>
</feature>
<name>A0A645B809_9ZZZZ</name>
<evidence type="ECO:0000256" key="1">
    <source>
        <dbReference type="SAM" id="MobiDB-lite"/>
    </source>
</evidence>